<keyword evidence="1" id="KW-1133">Transmembrane helix</keyword>
<feature type="transmembrane region" description="Helical" evidence="1">
    <location>
        <begin position="28"/>
        <end position="47"/>
    </location>
</feature>
<feature type="transmembrane region" description="Helical" evidence="1">
    <location>
        <begin position="234"/>
        <end position="258"/>
    </location>
</feature>
<sequence>MRNERSRFTGAANGDMLFAGPWTPIERLLLAAVCVATLFFAIVTPPFQAPDENQHYMKALALAQGHVLTEQRGEAIGVELPRAALAIHGVDFPTDVPPILRSFDRAQIARSAAVDAGRPGTAFADFPNVASYAPSLYAPGAVGLTLGRMLGLPWIDAFYVGRLVNALIGLALLIAALRLLPFGRNALLATALLPTFAYQTGSLSPDAVINGLGFLGLALALRTGFMGATPARSMALLVTGPLLALCKGVYLPIMAAGLRWPQDRRNLRTGLILGAMGLGAIAFIGWMHYSGGSQALYHIQSRKTGETMMTAPLRDQLAILLHDPMGYVRILVGSVVERAPVYALQIVGRFGWNAILLPLVAYPLALLMLGAGVANGSGARFGIGQRLWWLAVAAGVALLIETAMYLTGTPLGADYIQGTQGRYFLPLLPLVLIALSPDSAVRGAQRIFAVTAIMLLLIAAATVFDSFWVHGFITSDGMPPHSSMGRALLLPSPRW</sequence>
<feature type="transmembrane region" description="Helical" evidence="1">
    <location>
        <begin position="350"/>
        <end position="375"/>
    </location>
</feature>
<keyword evidence="3" id="KW-1185">Reference proteome</keyword>
<gene>
    <name evidence="2" type="ORF">SBA_ch1_26210</name>
</gene>
<evidence type="ECO:0000313" key="2">
    <source>
        <dbReference type="EMBL" id="BBF70421.1"/>
    </source>
</evidence>
<evidence type="ECO:0000313" key="3">
    <source>
        <dbReference type="Proteomes" id="UP001059971"/>
    </source>
</evidence>
<feature type="transmembrane region" description="Helical" evidence="1">
    <location>
        <begin position="387"/>
        <end position="407"/>
    </location>
</feature>
<dbReference type="Pfam" id="PF09913">
    <property type="entry name" value="DUF2142"/>
    <property type="match status" value="1"/>
</dbReference>
<organism evidence="2 3">
    <name type="scientific">Sphingomonas bisphenolicum</name>
    <dbReference type="NCBI Taxonomy" id="296544"/>
    <lineage>
        <taxon>Bacteria</taxon>
        <taxon>Pseudomonadati</taxon>
        <taxon>Pseudomonadota</taxon>
        <taxon>Alphaproteobacteria</taxon>
        <taxon>Sphingomonadales</taxon>
        <taxon>Sphingomonadaceae</taxon>
        <taxon>Sphingomonas</taxon>
    </lineage>
</organism>
<dbReference type="EMBL" id="AP018817">
    <property type="protein sequence ID" value="BBF70421.1"/>
    <property type="molecule type" value="Genomic_DNA"/>
</dbReference>
<dbReference type="InterPro" id="IPR018674">
    <property type="entry name" value="DUF2142_membrane"/>
</dbReference>
<reference evidence="2" key="1">
    <citation type="submission" date="2018-07" db="EMBL/GenBank/DDBJ databases">
        <title>Complete genome sequence of Sphingomonas bisphenolicum strain AO1, a bisphenol A degradative bacterium isolated from Japanese farm field.</title>
        <authorList>
            <person name="Murakami M."/>
            <person name="Koh M."/>
            <person name="Koba S."/>
            <person name="Matsumura Y."/>
        </authorList>
    </citation>
    <scope>NUCLEOTIDE SEQUENCE</scope>
    <source>
        <strain evidence="2">AO1</strain>
    </source>
</reference>
<evidence type="ECO:0008006" key="4">
    <source>
        <dbReference type="Google" id="ProtNLM"/>
    </source>
</evidence>
<dbReference type="RefSeq" id="WP_261934779.1">
    <property type="nucleotide sequence ID" value="NZ_AP018817.1"/>
</dbReference>
<feature type="transmembrane region" description="Helical" evidence="1">
    <location>
        <begin position="207"/>
        <end position="228"/>
    </location>
</feature>
<dbReference type="Proteomes" id="UP001059971">
    <property type="component" value="Chromosome 1"/>
</dbReference>
<feature type="transmembrane region" description="Helical" evidence="1">
    <location>
        <begin position="447"/>
        <end position="469"/>
    </location>
</feature>
<feature type="transmembrane region" description="Helical" evidence="1">
    <location>
        <begin position="270"/>
        <end position="289"/>
    </location>
</feature>
<protein>
    <recommendedName>
        <fullName evidence="4">DUF2142 domain-containing protein</fullName>
    </recommendedName>
</protein>
<proteinExistence type="predicted"/>
<keyword evidence="1" id="KW-0472">Membrane</keyword>
<accession>A0ABM7G6L7</accession>
<name>A0ABM7G6L7_9SPHN</name>
<keyword evidence="1" id="KW-0812">Transmembrane</keyword>
<feature type="transmembrane region" description="Helical" evidence="1">
    <location>
        <begin position="419"/>
        <end position="435"/>
    </location>
</feature>
<evidence type="ECO:0000256" key="1">
    <source>
        <dbReference type="SAM" id="Phobius"/>
    </source>
</evidence>
<feature type="transmembrane region" description="Helical" evidence="1">
    <location>
        <begin position="159"/>
        <end position="180"/>
    </location>
</feature>